<comment type="caution">
    <text evidence="10">The sequence shown here is derived from an EMBL/GenBank/DDBJ whole genome shotgun (WGS) entry which is preliminary data.</text>
</comment>
<dbReference type="InterPro" id="IPR026823">
    <property type="entry name" value="cEGF"/>
</dbReference>
<evidence type="ECO:0000256" key="5">
    <source>
        <dbReference type="ARBA" id="ARBA00023180"/>
    </source>
</evidence>
<evidence type="ECO:0000256" key="4">
    <source>
        <dbReference type="ARBA" id="ARBA00023157"/>
    </source>
</evidence>
<dbReference type="Proteomes" id="UP000054805">
    <property type="component" value="Unassembled WGS sequence"/>
</dbReference>
<dbReference type="SMART" id="SM00181">
    <property type="entry name" value="EGF"/>
    <property type="match status" value="11"/>
</dbReference>
<dbReference type="PANTHER" id="PTHR24046:SF7">
    <property type="entry name" value="CUB DOMAIN-CONTAINING PROTEIN"/>
    <property type="match status" value="1"/>
</dbReference>
<dbReference type="InterPro" id="IPR009030">
    <property type="entry name" value="Growth_fac_rcpt_cys_sf"/>
</dbReference>
<dbReference type="Pfam" id="PF23334">
    <property type="entry name" value="VWC2L_2nd"/>
    <property type="match status" value="1"/>
</dbReference>
<dbReference type="InterPro" id="IPR013320">
    <property type="entry name" value="ConA-like_dom_sf"/>
</dbReference>
<dbReference type="Gene3D" id="2.60.120.290">
    <property type="entry name" value="Spermadhesin, CUB domain"/>
    <property type="match status" value="1"/>
</dbReference>
<dbReference type="SMART" id="SM00042">
    <property type="entry name" value="CUB"/>
    <property type="match status" value="1"/>
</dbReference>
<feature type="domain" description="EGF-like" evidence="8">
    <location>
        <begin position="527"/>
        <end position="566"/>
    </location>
</feature>
<reference evidence="10 11" key="1">
    <citation type="submission" date="2015-01" db="EMBL/GenBank/DDBJ databases">
        <title>Evolution of Trichinella species and genotypes.</title>
        <authorList>
            <person name="Korhonen P.K."/>
            <person name="Edoardo P."/>
            <person name="Giuseppe L.R."/>
            <person name="Gasser R.B."/>
        </authorList>
    </citation>
    <scope>NUCLEOTIDE SEQUENCE [LARGE SCALE GENOMIC DNA]</scope>
    <source>
        <strain evidence="10">ISS588</strain>
    </source>
</reference>
<dbReference type="FunFam" id="2.10.25.10:FF:000038">
    <property type="entry name" value="Fibrillin 2"/>
    <property type="match status" value="1"/>
</dbReference>
<gene>
    <name evidence="10" type="primary">scube2</name>
    <name evidence="10" type="ORF">T4B_10622</name>
</gene>
<keyword evidence="1 6" id="KW-0245">EGF-like domain</keyword>
<dbReference type="Pfam" id="PF00431">
    <property type="entry name" value="CUB"/>
    <property type="match status" value="1"/>
</dbReference>
<comment type="caution">
    <text evidence="6">Lacks conserved residue(s) required for the propagation of feature annotation.</text>
</comment>
<accession>A0A0V1J900</accession>
<dbReference type="FunFam" id="2.10.25.10:FF:000010">
    <property type="entry name" value="Pro-epidermal growth factor"/>
    <property type="match status" value="1"/>
</dbReference>
<sequence length="1711" mass="193573">LKSNLLPLLKFVDHCILENWCETTTMAFVWLLSFFANLIIVNNDKPAKMLMYSNEKIIVNLKTGNVSGTSRYVRVEESFEYSKSNAGSDWSLTGDCNRRAVLRINLHGSISLVKIVGFYNRPQLWTLHISQSKKLSGGCGYLWTNDPAQSEMCIQNRRITFHCNNRHSNQSSCRLFENFLPSRRRPVVKLEITKKRSKFYINDAKRKRFLPISEMVSLFPKNSQNRTLYLGLNRLISEPGQYGTGLCKVIISLLKSREKRDECIFENRTCDGEKGECQFASGRYFCVCKPGFQKHGNKCRDVNECEHMNGHCVQICANTIGSFKCSCYVGFQLAADQKNCLDIDECKTDNGYCEHYCVNTIGSYYCSCKRGFILAADGFSCILKKPSQICDQLGCTHGCVKEFGSCYCKSGYHLHSDGRTCISTCSIGNGGCQHNCLDTRQGTICMCHSGYFLARDEHSCVASCEIDNGGCEKRCESTENGIECYYIDECQNWNGHCEQICINIPGAYECACENGYLLSNDRLSCKDIDECQSNNVCDHICINQPGSYTCHCRPGFYLHEHIDECSIGNAGCQQICHNTPGSYYCSCHTGFVLHSNKKDCIAVDYCLKNSDETSIISSSLNCRGNMCTLICHKNAEFAAKKMKSNIKIACSKNISAVTSIKAAGTQWHFLDVSFLVDRCILLNRLFRMKTNQKNFEAEKGILLIENNGKIDRHQQCGKNPEFASIEITCLKRAAETQQANNNRSLSVFSARGWYRIADAITSQNFINMFSEIVQINGLKLRYRASEMMLRTISKSSLHSLCNHKHPKKECRTLSKDSVMKRFKKMMPVTCEPGNFYNRTVGLCFPCPTGTYQPMSNALICIKCPSVDYKKNQSAPRDAIENCAAPCLPGHYSSTGLEPCLPCPYGYYQSESGRLACTACGEKLTTYDFGSTSFSNCSVPELCLPGFYFNVDENKCQPCPIGSYQFEYGKNYCIRCPQNLTTEFPSSKSQNNCISKRCEKQMGYLTGFIASPNYPGNYPNNASCEWFIRAPLGKRILLFIVQLHLAADHCGDYLVIRKNRSPLSPMTLEACSSKAAPFALLGQSRRLWIYFRSDLNNSNTGFKIHYVFYSDEHHSLVEDFVRDARLQTMASREAFFKSDHYLQLFMNVIAEPENYPAYMQLAFQDISQPVTLTKSETMEVASLLMTKKFSILLQFVQIEHTRGTLFYVSTGNVKVFELYSSGLQGELTVYWRRQYRIANLHVKYEFDDENMHTVIFELVNEDLRLMIDCIEAVVGDYPEIDFRILQTNKTTSAHVGHRGRGNSKFAGEIRRFVITNESLAGKLCSIRTQDYDQWRSAAFEKRITKSPMQDLTLPHEALLQVENICKRLQSRVEILEAIALDLKPEKGTKLKMVNLPEPSEVKIDGQCPNCWEYLRFKINYLEEEFKRLRTSMKDIDERLKSVLLRQRGCVINDTEVNDGYRWLDQQTCTECTCHLGKVFCHTLGCPKLECDHLIKRPGQCCPECGQDCHYMGANYKHGDAFSPKQCVQCRCDNGDMSCTYTTNSCPKLSCSIENQITPEGHCCAICKNADFCASAPCHPDADCINEEHGHKCVCKKGYFGDGTNHCFDINECEPDDGKSYACSSGSRCINTAGSFQCNCLPGYRQQILRAITRIFLNLYVRLFPFFDPASQVLLIHIYIPGSYDLFQSLTLLAAGIMANALSPSELEVSMKA</sequence>
<dbReference type="InterPro" id="IPR049883">
    <property type="entry name" value="NOTCH1_EGF-like"/>
</dbReference>
<dbReference type="GO" id="GO:0071944">
    <property type="term" value="C:cell periphery"/>
    <property type="evidence" value="ECO:0007669"/>
    <property type="project" value="UniProtKB-ARBA"/>
</dbReference>
<evidence type="ECO:0000256" key="1">
    <source>
        <dbReference type="ARBA" id="ARBA00022536"/>
    </source>
</evidence>
<dbReference type="Pfam" id="PF00093">
    <property type="entry name" value="VWC"/>
    <property type="match status" value="1"/>
</dbReference>
<dbReference type="GO" id="GO:0005509">
    <property type="term" value="F:calcium ion binding"/>
    <property type="evidence" value="ECO:0007669"/>
    <property type="project" value="InterPro"/>
</dbReference>
<feature type="non-terminal residue" evidence="10">
    <location>
        <position position="1"/>
    </location>
</feature>
<dbReference type="PROSITE" id="PS50026">
    <property type="entry name" value="EGF_3"/>
    <property type="match status" value="3"/>
</dbReference>
<dbReference type="Gene3D" id="2.10.70.10">
    <property type="entry name" value="Complement Module, domain 1"/>
    <property type="match status" value="1"/>
</dbReference>
<dbReference type="SUPFAM" id="SSF57196">
    <property type="entry name" value="EGF/Laminin"/>
    <property type="match status" value="4"/>
</dbReference>
<dbReference type="GO" id="GO:0005615">
    <property type="term" value="C:extracellular space"/>
    <property type="evidence" value="ECO:0007669"/>
    <property type="project" value="TreeGrafter"/>
</dbReference>
<dbReference type="CDD" id="cd00041">
    <property type="entry name" value="CUB"/>
    <property type="match status" value="1"/>
</dbReference>
<dbReference type="GO" id="GO:0009986">
    <property type="term" value="C:cell surface"/>
    <property type="evidence" value="ECO:0007669"/>
    <property type="project" value="TreeGrafter"/>
</dbReference>
<organism evidence="10 11">
    <name type="scientific">Trichinella pseudospiralis</name>
    <name type="common">Parasitic roundworm</name>
    <dbReference type="NCBI Taxonomy" id="6337"/>
    <lineage>
        <taxon>Eukaryota</taxon>
        <taxon>Metazoa</taxon>
        <taxon>Ecdysozoa</taxon>
        <taxon>Nematoda</taxon>
        <taxon>Enoplea</taxon>
        <taxon>Dorylaimia</taxon>
        <taxon>Trichinellida</taxon>
        <taxon>Trichinellidae</taxon>
        <taxon>Trichinella</taxon>
    </lineage>
</organism>
<keyword evidence="4 6" id="KW-1015">Disulfide bond</keyword>
<protein>
    <submittedName>
        <fullName evidence="10">Signal peptide, CUB and EGF-like domain-containing protein 2</fullName>
    </submittedName>
</protein>
<keyword evidence="2" id="KW-0732">Signal</keyword>
<evidence type="ECO:0000313" key="10">
    <source>
        <dbReference type="EMBL" id="KRZ31077.1"/>
    </source>
</evidence>
<dbReference type="Gene3D" id="2.60.120.200">
    <property type="match status" value="1"/>
</dbReference>
<evidence type="ECO:0000313" key="11">
    <source>
        <dbReference type="Proteomes" id="UP000054805"/>
    </source>
</evidence>
<proteinExistence type="predicted"/>
<evidence type="ECO:0000256" key="6">
    <source>
        <dbReference type="PROSITE-ProRule" id="PRU00076"/>
    </source>
</evidence>
<dbReference type="Gene3D" id="2.10.25.10">
    <property type="entry name" value="Laminin"/>
    <property type="match status" value="9"/>
</dbReference>
<feature type="domain" description="CUB" evidence="7">
    <location>
        <begin position="997"/>
        <end position="1108"/>
    </location>
</feature>
<feature type="domain" description="VWFC" evidence="9">
    <location>
        <begin position="1446"/>
        <end position="1504"/>
    </location>
</feature>
<dbReference type="Gene3D" id="6.20.200.20">
    <property type="match status" value="1"/>
</dbReference>
<keyword evidence="5" id="KW-0325">Glycoprotein</keyword>
<dbReference type="Pfam" id="PF07699">
    <property type="entry name" value="Ephrin_rec_like"/>
    <property type="match status" value="3"/>
</dbReference>
<dbReference type="GO" id="GO:0007165">
    <property type="term" value="P:signal transduction"/>
    <property type="evidence" value="ECO:0007669"/>
    <property type="project" value="TreeGrafter"/>
</dbReference>
<dbReference type="SUPFAM" id="SSF57603">
    <property type="entry name" value="FnI-like domain"/>
    <property type="match status" value="2"/>
</dbReference>
<evidence type="ECO:0000256" key="3">
    <source>
        <dbReference type="ARBA" id="ARBA00022737"/>
    </source>
</evidence>
<name>A0A0V1J900_TRIPS</name>
<feature type="domain" description="EGF-like" evidence="8">
    <location>
        <begin position="1567"/>
        <end position="1606"/>
    </location>
</feature>
<dbReference type="SUPFAM" id="SSF49854">
    <property type="entry name" value="Spermadhesin, CUB domain"/>
    <property type="match status" value="1"/>
</dbReference>
<evidence type="ECO:0000256" key="2">
    <source>
        <dbReference type="ARBA" id="ARBA00022729"/>
    </source>
</evidence>
<dbReference type="SUPFAM" id="SSF49899">
    <property type="entry name" value="Concanavalin A-like lectins/glucanases"/>
    <property type="match status" value="1"/>
</dbReference>
<dbReference type="Pfam" id="PF12662">
    <property type="entry name" value="cEGF"/>
    <property type="match status" value="1"/>
</dbReference>
<dbReference type="InterPro" id="IPR000742">
    <property type="entry name" value="EGF"/>
</dbReference>
<feature type="domain" description="EGF-like" evidence="8">
    <location>
        <begin position="1607"/>
        <end position="1645"/>
    </location>
</feature>
<keyword evidence="11" id="KW-1185">Reference proteome</keyword>
<evidence type="ECO:0000259" key="9">
    <source>
        <dbReference type="PROSITE" id="PS50184"/>
    </source>
</evidence>
<dbReference type="InterPro" id="IPR011641">
    <property type="entry name" value="Tyr-kin_ephrin_A/B_rcpt-like"/>
</dbReference>
<dbReference type="InterPro" id="IPR018097">
    <property type="entry name" value="EGF_Ca-bd_CS"/>
</dbReference>
<dbReference type="SMART" id="SM00214">
    <property type="entry name" value="VWC"/>
    <property type="match status" value="2"/>
</dbReference>
<dbReference type="PROSITE" id="PS01208">
    <property type="entry name" value="VWFC_1"/>
    <property type="match status" value="1"/>
</dbReference>
<dbReference type="SMART" id="SM00179">
    <property type="entry name" value="EGF_CA"/>
    <property type="match status" value="8"/>
</dbReference>
<dbReference type="Gene3D" id="2.10.50.10">
    <property type="entry name" value="Tumor Necrosis Factor Receptor, subunit A, domain 2"/>
    <property type="match status" value="3"/>
</dbReference>
<dbReference type="PROSITE" id="PS01186">
    <property type="entry name" value="EGF_2"/>
    <property type="match status" value="5"/>
</dbReference>
<dbReference type="InterPro" id="IPR000859">
    <property type="entry name" value="CUB_dom"/>
</dbReference>
<feature type="disulfide bond" evidence="6">
    <location>
        <begin position="531"/>
        <end position="541"/>
    </location>
</feature>
<dbReference type="InterPro" id="IPR052071">
    <property type="entry name" value="SCUB_EGF-like_domain"/>
</dbReference>
<dbReference type="Pfam" id="PF14670">
    <property type="entry name" value="FXa_inhibition"/>
    <property type="match status" value="3"/>
</dbReference>
<dbReference type="PANTHER" id="PTHR24046">
    <property type="entry name" value="SIGNAL PEPTIDE, CUB AND EGF-LIKE DOMAIN-CONTAINING"/>
    <property type="match status" value="1"/>
</dbReference>
<dbReference type="SMART" id="SM01411">
    <property type="entry name" value="Ephrin_rec_like"/>
    <property type="match status" value="3"/>
</dbReference>
<dbReference type="InterPro" id="IPR001881">
    <property type="entry name" value="EGF-like_Ca-bd_dom"/>
</dbReference>
<dbReference type="InterPro" id="IPR000152">
    <property type="entry name" value="EGF-type_Asp/Asn_hydroxyl_site"/>
</dbReference>
<dbReference type="PROSITE" id="PS01187">
    <property type="entry name" value="EGF_CA"/>
    <property type="match status" value="3"/>
</dbReference>
<dbReference type="Pfam" id="PF07645">
    <property type="entry name" value="EGF_CA"/>
    <property type="match status" value="3"/>
</dbReference>
<dbReference type="PROSITE" id="PS01180">
    <property type="entry name" value="CUB"/>
    <property type="match status" value="1"/>
</dbReference>
<dbReference type="EMBL" id="JYDS01000028">
    <property type="protein sequence ID" value="KRZ31077.1"/>
    <property type="molecule type" value="Genomic_DNA"/>
</dbReference>
<dbReference type="InterPro" id="IPR035914">
    <property type="entry name" value="Sperma_CUB_dom_sf"/>
</dbReference>
<dbReference type="InterPro" id="IPR001007">
    <property type="entry name" value="VWF_dom"/>
</dbReference>
<dbReference type="PROSITE" id="PS00010">
    <property type="entry name" value="ASX_HYDROXYL"/>
    <property type="match status" value="3"/>
</dbReference>
<evidence type="ECO:0000259" key="8">
    <source>
        <dbReference type="PROSITE" id="PS50026"/>
    </source>
</evidence>
<keyword evidence="3" id="KW-0677">Repeat</keyword>
<dbReference type="CDD" id="cd00054">
    <property type="entry name" value="EGF_CA"/>
    <property type="match status" value="4"/>
</dbReference>
<feature type="domain" description="VWFC" evidence="9">
    <location>
        <begin position="1505"/>
        <end position="1566"/>
    </location>
</feature>
<evidence type="ECO:0000259" key="7">
    <source>
        <dbReference type="PROSITE" id="PS01180"/>
    </source>
</evidence>
<dbReference type="PROSITE" id="PS50184">
    <property type="entry name" value="VWFC_2"/>
    <property type="match status" value="2"/>
</dbReference>
<dbReference type="FunFam" id="2.10.25.10:FF:000240">
    <property type="entry name" value="Vitamin K-dependent protein S"/>
    <property type="match status" value="3"/>
</dbReference>
<dbReference type="SUPFAM" id="SSF57184">
    <property type="entry name" value="Growth factor receptor domain"/>
    <property type="match status" value="3"/>
</dbReference>